<feature type="domain" description="DUF3291" evidence="1">
    <location>
        <begin position="3"/>
        <end position="142"/>
    </location>
</feature>
<sequence>MHLVQLNIAEAQYDMESREMNGFTSRIDAINAIADRAEGFVWRLKDDGKLDGALSIRHEGFGESVLINMSVWTSIESLFQFVYKTAHTKVMREERRNFHKIPKEHMVLWWVDEGHIPTLDEAYHKLEWLRSNGASPQAFSFALPFNEKGQPVQTNFPKKDCA</sequence>
<protein>
    <submittedName>
        <fullName evidence="2">Uncharacterized protein DUF3291</fullName>
    </submittedName>
</protein>
<dbReference type="Pfam" id="PF11695">
    <property type="entry name" value="DUF3291"/>
    <property type="match status" value="1"/>
</dbReference>
<dbReference type="EMBL" id="RBII01000001">
    <property type="protein sequence ID" value="RKQ71062.1"/>
    <property type="molecule type" value="Genomic_DNA"/>
</dbReference>
<keyword evidence="3" id="KW-1185">Reference proteome</keyword>
<comment type="caution">
    <text evidence="2">The sequence shown here is derived from an EMBL/GenBank/DDBJ whole genome shotgun (WGS) entry which is preliminary data.</text>
</comment>
<dbReference type="OrthoDB" id="2376237at2"/>
<dbReference type="RefSeq" id="WP_121098870.1">
    <property type="nucleotide sequence ID" value="NZ_RBII01000001.1"/>
</dbReference>
<dbReference type="AlphaFoldDB" id="A0A420WJF6"/>
<dbReference type="Proteomes" id="UP000282211">
    <property type="component" value="Unassembled WGS sequence"/>
</dbReference>
<name>A0A420WJF6_9PROT</name>
<proteinExistence type="predicted"/>
<dbReference type="SUPFAM" id="SSF54909">
    <property type="entry name" value="Dimeric alpha+beta barrel"/>
    <property type="match status" value="1"/>
</dbReference>
<dbReference type="InParanoid" id="A0A420WJF6"/>
<dbReference type="InterPro" id="IPR011008">
    <property type="entry name" value="Dimeric_a/b-barrel"/>
</dbReference>
<accession>A0A420WJF6</accession>
<evidence type="ECO:0000313" key="3">
    <source>
        <dbReference type="Proteomes" id="UP000282211"/>
    </source>
</evidence>
<dbReference type="InterPro" id="IPR021708">
    <property type="entry name" value="DUF3291"/>
</dbReference>
<evidence type="ECO:0000313" key="2">
    <source>
        <dbReference type="EMBL" id="RKQ71062.1"/>
    </source>
</evidence>
<organism evidence="2 3">
    <name type="scientific">Litorimonas taeanensis</name>
    <dbReference type="NCBI Taxonomy" id="568099"/>
    <lineage>
        <taxon>Bacteria</taxon>
        <taxon>Pseudomonadati</taxon>
        <taxon>Pseudomonadota</taxon>
        <taxon>Alphaproteobacteria</taxon>
        <taxon>Maricaulales</taxon>
        <taxon>Robiginitomaculaceae</taxon>
    </lineage>
</organism>
<gene>
    <name evidence="2" type="ORF">DES40_0370</name>
</gene>
<evidence type="ECO:0000259" key="1">
    <source>
        <dbReference type="Pfam" id="PF11695"/>
    </source>
</evidence>
<reference evidence="2 3" key="1">
    <citation type="submission" date="2018-10" db="EMBL/GenBank/DDBJ databases">
        <title>Genomic Encyclopedia of Type Strains, Phase IV (KMG-IV): sequencing the most valuable type-strain genomes for metagenomic binning, comparative biology and taxonomic classification.</title>
        <authorList>
            <person name="Goeker M."/>
        </authorList>
    </citation>
    <scope>NUCLEOTIDE SEQUENCE [LARGE SCALE GENOMIC DNA]</scope>
    <source>
        <strain evidence="2 3">DSM 22008</strain>
    </source>
</reference>